<keyword evidence="3 6" id="KW-0547">Nucleotide-binding</keyword>
<evidence type="ECO:0000256" key="6">
    <source>
        <dbReference type="PROSITE-ProRule" id="PRU00283"/>
    </source>
</evidence>
<accession>A0A8S1NA17</accession>
<evidence type="ECO:0000256" key="5">
    <source>
        <dbReference type="ARBA" id="ARBA00023054"/>
    </source>
</evidence>
<protein>
    <recommendedName>
        <fullName evidence="7">Kinesin-like protein</fullName>
    </recommendedName>
</protein>
<dbReference type="GO" id="GO:0005524">
    <property type="term" value="F:ATP binding"/>
    <property type="evidence" value="ECO:0007669"/>
    <property type="project" value="UniProtKB-UniRule"/>
</dbReference>
<dbReference type="GO" id="GO:0051231">
    <property type="term" value="P:spindle elongation"/>
    <property type="evidence" value="ECO:0007669"/>
    <property type="project" value="TreeGrafter"/>
</dbReference>
<sequence>MNKKSKTPQQSSQPQNQQFNQPSPMIQPMSLQSGPSPSQPDTSVLDESGGESVKVALRIRPMNSLEQGRGDEQCIKAISDSNCQLYYKGLAKQFRFNAVLDERCTQQEVFMKCNIQELLDAALDGYSATIFAYGQTGSGKTYTISGVEERLAREKYISDESEGIIPRATRYLWQIMAQRAEQFYVKASFTEIYNEQLRDLLNPASGILHCRWNLQNGFFVEDLMIVECTSFSDIQAVLHEGMRNRKQGSHELNKDSSRSHSILTAYLIGEQNIDGQIVKRYGKFSFVDLAGSERLKESKSQGDMIKETGNINKSLFTLGKVIKSLSDKKNKLPYIPYRDSKLTMLLMDSLGGTAKALMIACVSPSAAYYEETLSTINYATSTMNIQNKPVISMGEKDQIIYNLTRERDLLKMENQYLREQLQRYTNGLPIEIPNFNDKNGQKKQLPPLPSRPISHNQILNSQQNGFDQQINQNNSKIDLPVNKILHEYQMEINKLKQENDELRNARDVSVKNYHIVMNENNALQLKLENLEQIFIGNPITKGDQEKSKIQEEYMSSALLIENSDLKKKVASLEEKNMELAQIARKNLNGKSSDPNDLHEIVQLKQTNNQLQQRVEFLQARERDLLEQIMRLQRQQKAYAGF</sequence>
<feature type="compositionally biased region" description="Low complexity" evidence="9">
    <location>
        <begin position="7"/>
        <end position="24"/>
    </location>
</feature>
<gene>
    <name evidence="11" type="ORF">PPRIM_AZ9-3.1.T0830218</name>
</gene>
<evidence type="ECO:0000256" key="2">
    <source>
        <dbReference type="ARBA" id="ARBA00022490"/>
    </source>
</evidence>
<dbReference type="PROSITE" id="PS50067">
    <property type="entry name" value="KINESIN_MOTOR_2"/>
    <property type="match status" value="1"/>
</dbReference>
<dbReference type="PROSITE" id="PS00411">
    <property type="entry name" value="KINESIN_MOTOR_1"/>
    <property type="match status" value="1"/>
</dbReference>
<feature type="region of interest" description="Disordered" evidence="9">
    <location>
        <begin position="1"/>
        <end position="50"/>
    </location>
</feature>
<dbReference type="Proteomes" id="UP000688137">
    <property type="component" value="Unassembled WGS sequence"/>
</dbReference>
<feature type="domain" description="Kinesin motor" evidence="10">
    <location>
        <begin position="52"/>
        <end position="385"/>
    </location>
</feature>
<dbReference type="PANTHER" id="PTHR47969">
    <property type="entry name" value="CHROMOSOME-ASSOCIATED KINESIN KIF4A-RELATED"/>
    <property type="match status" value="1"/>
</dbReference>
<name>A0A8S1NA17_PARPR</name>
<evidence type="ECO:0000256" key="9">
    <source>
        <dbReference type="SAM" id="MobiDB-lite"/>
    </source>
</evidence>
<keyword evidence="5 8" id="KW-0175">Coiled coil</keyword>
<evidence type="ECO:0000259" key="10">
    <source>
        <dbReference type="PROSITE" id="PS50067"/>
    </source>
</evidence>
<dbReference type="GO" id="GO:0007018">
    <property type="term" value="P:microtubule-based movement"/>
    <property type="evidence" value="ECO:0007669"/>
    <property type="project" value="InterPro"/>
</dbReference>
<comment type="caution">
    <text evidence="11">The sequence shown here is derived from an EMBL/GenBank/DDBJ whole genome shotgun (WGS) entry which is preliminary data.</text>
</comment>
<dbReference type="InterPro" id="IPR027640">
    <property type="entry name" value="Kinesin-like_fam"/>
</dbReference>
<comment type="subcellular location">
    <subcellularLocation>
        <location evidence="1">Cytoplasm</location>
    </subcellularLocation>
</comment>
<evidence type="ECO:0000313" key="12">
    <source>
        <dbReference type="Proteomes" id="UP000688137"/>
    </source>
</evidence>
<dbReference type="EMBL" id="CAJJDM010000086">
    <property type="protein sequence ID" value="CAD8089488.1"/>
    <property type="molecule type" value="Genomic_DNA"/>
</dbReference>
<feature type="compositionally biased region" description="Polar residues" evidence="9">
    <location>
        <begin position="29"/>
        <end position="42"/>
    </location>
</feature>
<dbReference type="FunFam" id="3.40.850.10:FF:000080">
    <property type="entry name" value="Kinesin-like protein"/>
    <property type="match status" value="1"/>
</dbReference>
<keyword evidence="12" id="KW-1185">Reference proteome</keyword>
<dbReference type="InterPro" id="IPR019821">
    <property type="entry name" value="Kinesin_motor_CS"/>
</dbReference>
<proteinExistence type="inferred from homology"/>
<evidence type="ECO:0000256" key="1">
    <source>
        <dbReference type="ARBA" id="ARBA00004496"/>
    </source>
</evidence>
<comment type="similarity">
    <text evidence="6 7">Belongs to the TRAFAC class myosin-kinesin ATPase superfamily. Kinesin family.</text>
</comment>
<evidence type="ECO:0000256" key="8">
    <source>
        <dbReference type="SAM" id="Coils"/>
    </source>
</evidence>
<keyword evidence="2" id="KW-0963">Cytoplasm</keyword>
<dbReference type="CDD" id="cd00106">
    <property type="entry name" value="KISc"/>
    <property type="match status" value="1"/>
</dbReference>
<dbReference type="GO" id="GO:0008017">
    <property type="term" value="F:microtubule binding"/>
    <property type="evidence" value="ECO:0007669"/>
    <property type="project" value="InterPro"/>
</dbReference>
<feature type="coiled-coil region" evidence="8">
    <location>
        <begin position="485"/>
        <end position="634"/>
    </location>
</feature>
<reference evidence="11" key="1">
    <citation type="submission" date="2021-01" db="EMBL/GenBank/DDBJ databases">
        <authorList>
            <consortium name="Genoscope - CEA"/>
            <person name="William W."/>
        </authorList>
    </citation>
    <scope>NUCLEOTIDE SEQUENCE</scope>
</reference>
<dbReference type="GO" id="GO:0005874">
    <property type="term" value="C:microtubule"/>
    <property type="evidence" value="ECO:0007669"/>
    <property type="project" value="UniProtKB-KW"/>
</dbReference>
<keyword evidence="4 6" id="KW-0067">ATP-binding</keyword>
<dbReference type="GO" id="GO:0007052">
    <property type="term" value="P:mitotic spindle organization"/>
    <property type="evidence" value="ECO:0007669"/>
    <property type="project" value="TreeGrafter"/>
</dbReference>
<keyword evidence="7" id="KW-0493">Microtubule</keyword>
<dbReference type="PANTHER" id="PTHR47969:SF15">
    <property type="entry name" value="CHROMOSOME-ASSOCIATED KINESIN KIF4A-RELATED"/>
    <property type="match status" value="1"/>
</dbReference>
<evidence type="ECO:0000256" key="7">
    <source>
        <dbReference type="RuleBase" id="RU000394"/>
    </source>
</evidence>
<dbReference type="GO" id="GO:0003777">
    <property type="term" value="F:microtubule motor activity"/>
    <property type="evidence" value="ECO:0007669"/>
    <property type="project" value="InterPro"/>
</dbReference>
<evidence type="ECO:0000256" key="4">
    <source>
        <dbReference type="ARBA" id="ARBA00022840"/>
    </source>
</evidence>
<dbReference type="GO" id="GO:0005737">
    <property type="term" value="C:cytoplasm"/>
    <property type="evidence" value="ECO:0007669"/>
    <property type="project" value="UniProtKB-SubCell"/>
</dbReference>
<dbReference type="GO" id="GO:0005875">
    <property type="term" value="C:microtubule associated complex"/>
    <property type="evidence" value="ECO:0007669"/>
    <property type="project" value="TreeGrafter"/>
</dbReference>
<dbReference type="Pfam" id="PF00225">
    <property type="entry name" value="Kinesin"/>
    <property type="match status" value="1"/>
</dbReference>
<dbReference type="SMART" id="SM00129">
    <property type="entry name" value="KISc"/>
    <property type="match status" value="1"/>
</dbReference>
<organism evidence="11 12">
    <name type="scientific">Paramecium primaurelia</name>
    <dbReference type="NCBI Taxonomy" id="5886"/>
    <lineage>
        <taxon>Eukaryota</taxon>
        <taxon>Sar</taxon>
        <taxon>Alveolata</taxon>
        <taxon>Ciliophora</taxon>
        <taxon>Intramacronucleata</taxon>
        <taxon>Oligohymenophorea</taxon>
        <taxon>Peniculida</taxon>
        <taxon>Parameciidae</taxon>
        <taxon>Paramecium</taxon>
    </lineage>
</organism>
<dbReference type="InterPro" id="IPR001752">
    <property type="entry name" value="Kinesin_motor_dom"/>
</dbReference>
<evidence type="ECO:0000256" key="3">
    <source>
        <dbReference type="ARBA" id="ARBA00022741"/>
    </source>
</evidence>
<feature type="binding site" evidence="6">
    <location>
        <begin position="134"/>
        <end position="141"/>
    </location>
    <ligand>
        <name>ATP</name>
        <dbReference type="ChEBI" id="CHEBI:30616"/>
    </ligand>
</feature>
<keyword evidence="6 7" id="KW-0505">Motor protein</keyword>
<evidence type="ECO:0000313" key="11">
    <source>
        <dbReference type="EMBL" id="CAD8089488.1"/>
    </source>
</evidence>
<dbReference type="AlphaFoldDB" id="A0A8S1NA17"/>